<dbReference type="EMBL" id="CAJVAX010000017">
    <property type="protein sequence ID" value="CAG7642073.1"/>
    <property type="molecule type" value="Genomic_DNA"/>
</dbReference>
<comment type="caution">
    <text evidence="3">The sequence shown here is derived from an EMBL/GenBank/DDBJ whole genome shotgun (WGS) entry which is preliminary data.</text>
</comment>
<evidence type="ECO:0000313" key="4">
    <source>
        <dbReference type="Proteomes" id="UP001153328"/>
    </source>
</evidence>
<evidence type="ECO:0000256" key="1">
    <source>
        <dbReference type="SAM" id="MobiDB-lite"/>
    </source>
</evidence>
<feature type="region of interest" description="Disordered" evidence="1">
    <location>
        <begin position="164"/>
        <end position="240"/>
    </location>
</feature>
<dbReference type="RefSeq" id="WP_205042932.1">
    <property type="nucleotide sequence ID" value="NZ_CAJVAX010000017.1"/>
</dbReference>
<proteinExistence type="predicted"/>
<organism evidence="3 4">
    <name type="scientific">Actinacidiphila bryophytorum</name>
    <dbReference type="NCBI Taxonomy" id="1436133"/>
    <lineage>
        <taxon>Bacteria</taxon>
        <taxon>Bacillati</taxon>
        <taxon>Actinomycetota</taxon>
        <taxon>Actinomycetes</taxon>
        <taxon>Kitasatosporales</taxon>
        <taxon>Streptomycetaceae</taxon>
        <taxon>Actinacidiphila</taxon>
    </lineage>
</organism>
<gene>
    <name evidence="3" type="ORF">SBRY_30604</name>
</gene>
<reference evidence="3" key="1">
    <citation type="submission" date="2021-06" db="EMBL/GenBank/DDBJ databases">
        <authorList>
            <person name="Arsene-Ploetze F."/>
        </authorList>
    </citation>
    <scope>NUCLEOTIDE SEQUENCE</scope>
    <source>
        <strain evidence="3">SBRY1</strain>
    </source>
</reference>
<feature type="compositionally biased region" description="Low complexity" evidence="1">
    <location>
        <begin position="164"/>
        <end position="173"/>
    </location>
</feature>
<protein>
    <recommendedName>
        <fullName evidence="2">DUF4240 domain-containing protein</fullName>
    </recommendedName>
</protein>
<keyword evidence="4" id="KW-1185">Reference proteome</keyword>
<name>A0A9W4MFC6_9ACTN</name>
<dbReference type="Proteomes" id="UP001153328">
    <property type="component" value="Unassembled WGS sequence"/>
</dbReference>
<evidence type="ECO:0000313" key="3">
    <source>
        <dbReference type="EMBL" id="CAG7642073.1"/>
    </source>
</evidence>
<feature type="domain" description="DUF4240" evidence="2">
    <location>
        <begin position="1"/>
        <end position="137"/>
    </location>
</feature>
<evidence type="ECO:0000259" key="2">
    <source>
        <dbReference type="Pfam" id="PF14024"/>
    </source>
</evidence>
<sequence>MDTDSFWTLLEDSRRQGNGGDKRDAWLRQALARLPADGIVGFQACLDRLTDEAFTWTLRGAADRVFGGWCSDDDFRSFQHWMMGLGRAVFEAAVNDPDVLAYAPEVFRLAGRPRAAWSAEDRPAWAALDTLGLEAYELATGPSEDFGDAFYAAVRAVVRAASRGSSYGSSYGSLPGSARGVPRDADAAGRAGAPPGPDGSRDPAGIRWTALDEEESARRLPRLSVMFPLERPAPPGHRPR</sequence>
<feature type="compositionally biased region" description="Pro residues" evidence="1">
    <location>
        <begin position="231"/>
        <end position="240"/>
    </location>
</feature>
<accession>A0A9W4MFC6</accession>
<dbReference type="InterPro" id="IPR025334">
    <property type="entry name" value="DUF4240"/>
</dbReference>
<dbReference type="AlphaFoldDB" id="A0A9W4MFC6"/>
<dbReference type="Pfam" id="PF14024">
    <property type="entry name" value="DUF4240"/>
    <property type="match status" value="1"/>
</dbReference>